<evidence type="ECO:0000313" key="2">
    <source>
        <dbReference type="Proteomes" id="UP000199570"/>
    </source>
</evidence>
<gene>
    <name evidence="1" type="ORF">SAMN04490195_4032</name>
</gene>
<evidence type="ECO:0000313" key="1">
    <source>
        <dbReference type="EMBL" id="SDR23505.1"/>
    </source>
</evidence>
<name>A0A1H1HDH6_9PSED</name>
<reference evidence="2" key="1">
    <citation type="submission" date="2016-10" db="EMBL/GenBank/DDBJ databases">
        <authorList>
            <person name="Varghese N."/>
            <person name="Submissions S."/>
        </authorList>
    </citation>
    <scope>NUCLEOTIDE SEQUENCE [LARGE SCALE GENOMIC DNA]</scope>
    <source>
        <strain evidence="2">BS3775</strain>
    </source>
</reference>
<keyword evidence="2" id="KW-1185">Reference proteome</keyword>
<dbReference type="OrthoDB" id="9936303at2"/>
<protein>
    <submittedName>
        <fullName evidence="1">Uncharacterized protein</fullName>
    </submittedName>
</protein>
<proteinExistence type="predicted"/>
<sequence length="156" mass="17126">MAQEPPAFHIEEFKQLKSEIGVLLQRIETLIKFSLFGGVAIYAWILTHAPKSAVGSTSLTVDFLVAAAFLPPALLFFSASLSALTYLHVNIMAQYLRRLEGLLGFASYGWEAHWAKSPRSITYALFAFFVVLLVAELIVSRYLSGSLQSLALSAKG</sequence>
<accession>A0A1H1HDH6</accession>
<dbReference type="RefSeq" id="WP_090324428.1">
    <property type="nucleotide sequence ID" value="NZ_FNKJ01000003.1"/>
</dbReference>
<dbReference type="EMBL" id="FNKJ01000003">
    <property type="protein sequence ID" value="SDR23505.1"/>
    <property type="molecule type" value="Genomic_DNA"/>
</dbReference>
<dbReference type="AlphaFoldDB" id="A0A1H1HDH6"/>
<organism evidence="1 2">
    <name type="scientific">Pseudomonas moorei</name>
    <dbReference type="NCBI Taxonomy" id="395599"/>
    <lineage>
        <taxon>Bacteria</taxon>
        <taxon>Pseudomonadati</taxon>
        <taxon>Pseudomonadota</taxon>
        <taxon>Gammaproteobacteria</taxon>
        <taxon>Pseudomonadales</taxon>
        <taxon>Pseudomonadaceae</taxon>
        <taxon>Pseudomonas</taxon>
    </lineage>
</organism>
<dbReference type="Proteomes" id="UP000199570">
    <property type="component" value="Unassembled WGS sequence"/>
</dbReference>